<evidence type="ECO:0000259" key="1">
    <source>
        <dbReference type="Pfam" id="PF12728"/>
    </source>
</evidence>
<evidence type="ECO:0000313" key="3">
    <source>
        <dbReference type="Proteomes" id="UP000031938"/>
    </source>
</evidence>
<name>A0A0C2VMS3_9BACL</name>
<dbReference type="EMBL" id="JXRP01000017">
    <property type="protein sequence ID" value="KIL45741.1"/>
    <property type="molecule type" value="Genomic_DNA"/>
</dbReference>
<dbReference type="PATRIC" id="fig|889306.3.peg.2107"/>
<dbReference type="Pfam" id="PF12728">
    <property type="entry name" value="HTH_17"/>
    <property type="match status" value="1"/>
</dbReference>
<reference evidence="2 3" key="1">
    <citation type="submission" date="2015-01" db="EMBL/GenBank/DDBJ databases">
        <title>Genome sequencing of Jeotgalibacillus soli.</title>
        <authorList>
            <person name="Goh K.M."/>
            <person name="Chan K.-G."/>
            <person name="Yaakop A.S."/>
            <person name="Ee R."/>
            <person name="Gan H.M."/>
            <person name="Chan C.S."/>
        </authorList>
    </citation>
    <scope>NUCLEOTIDE SEQUENCE [LARGE SCALE GENOMIC DNA]</scope>
    <source>
        <strain evidence="2 3">P9</strain>
    </source>
</reference>
<dbReference type="InterPro" id="IPR009061">
    <property type="entry name" value="DNA-bd_dom_put_sf"/>
</dbReference>
<organism evidence="2 3">
    <name type="scientific">Jeotgalibacillus soli</name>
    <dbReference type="NCBI Taxonomy" id="889306"/>
    <lineage>
        <taxon>Bacteria</taxon>
        <taxon>Bacillati</taxon>
        <taxon>Bacillota</taxon>
        <taxon>Bacilli</taxon>
        <taxon>Bacillales</taxon>
        <taxon>Caryophanaceae</taxon>
        <taxon>Jeotgalibacillus</taxon>
    </lineage>
</organism>
<comment type="caution">
    <text evidence="2">The sequence shown here is derived from an EMBL/GenBank/DDBJ whole genome shotgun (WGS) entry which is preliminary data.</text>
</comment>
<dbReference type="STRING" id="889306.KP78_20900"/>
<dbReference type="NCBIfam" id="TIGR01764">
    <property type="entry name" value="excise"/>
    <property type="match status" value="1"/>
</dbReference>
<dbReference type="InterPro" id="IPR041657">
    <property type="entry name" value="HTH_17"/>
</dbReference>
<feature type="domain" description="Helix-turn-helix" evidence="1">
    <location>
        <begin position="4"/>
        <end position="52"/>
    </location>
</feature>
<dbReference type="SUPFAM" id="SSF46955">
    <property type="entry name" value="Putative DNA-binding domain"/>
    <property type="match status" value="1"/>
</dbReference>
<dbReference type="InterPro" id="IPR010093">
    <property type="entry name" value="SinI_DNA-bd"/>
</dbReference>
<dbReference type="OrthoDB" id="515428at2"/>
<accession>A0A0C2VMS3</accession>
<dbReference type="AlphaFoldDB" id="A0A0C2VMS3"/>
<keyword evidence="3" id="KW-1185">Reference proteome</keyword>
<dbReference type="RefSeq" id="WP_041088471.1">
    <property type="nucleotide sequence ID" value="NZ_JXRP01000017.1"/>
</dbReference>
<sequence length="63" mass="7323">MNRLNVEQAAEYLGVCTKTVYAMVQEKQVPHVRVRKRIFFTQDGLEKWVKQQEIESTGALDIV</sequence>
<evidence type="ECO:0000313" key="2">
    <source>
        <dbReference type="EMBL" id="KIL45741.1"/>
    </source>
</evidence>
<protein>
    <recommendedName>
        <fullName evidence="1">Helix-turn-helix domain-containing protein</fullName>
    </recommendedName>
</protein>
<gene>
    <name evidence="2" type="ORF">KP78_20900</name>
</gene>
<dbReference type="GO" id="GO:0003677">
    <property type="term" value="F:DNA binding"/>
    <property type="evidence" value="ECO:0007669"/>
    <property type="project" value="InterPro"/>
</dbReference>
<dbReference type="Proteomes" id="UP000031938">
    <property type="component" value="Unassembled WGS sequence"/>
</dbReference>
<proteinExistence type="predicted"/>